<dbReference type="Proteomes" id="UP000474967">
    <property type="component" value="Unassembled WGS sequence"/>
</dbReference>
<dbReference type="EMBL" id="JAAGWY010000001">
    <property type="protein sequence ID" value="NEN04660.1"/>
    <property type="molecule type" value="Genomic_DNA"/>
</dbReference>
<feature type="transmembrane region" description="Helical" evidence="1">
    <location>
        <begin position="38"/>
        <end position="60"/>
    </location>
</feature>
<dbReference type="RefSeq" id="WP_163287766.1">
    <property type="nucleotide sequence ID" value="NZ_JAAGWY010000001.1"/>
</dbReference>
<protein>
    <submittedName>
        <fullName evidence="2">Uncharacterized protein</fullName>
    </submittedName>
</protein>
<keyword evidence="1" id="KW-0472">Membrane</keyword>
<reference evidence="2 3" key="1">
    <citation type="journal article" date="2014" name="J. Microbiol.">
        <title>Diaminobutyricibacter tongyongensis gen. nov., sp. nov. and Homoserinibacter gongjuensis gen. nov., sp. nov. belong to the family Microbacteriaceae.</title>
        <authorList>
            <person name="Kim S.J."/>
            <person name="Ahn J.H."/>
            <person name="Weon H.Y."/>
            <person name="Hamada M."/>
            <person name="Suzuki K."/>
            <person name="Kwon S.W."/>
        </authorList>
    </citation>
    <scope>NUCLEOTIDE SEQUENCE [LARGE SCALE GENOMIC DNA]</scope>
    <source>
        <strain evidence="2 3">NBRC 108724</strain>
    </source>
</reference>
<evidence type="ECO:0000313" key="3">
    <source>
        <dbReference type="Proteomes" id="UP000474967"/>
    </source>
</evidence>
<evidence type="ECO:0000256" key="1">
    <source>
        <dbReference type="SAM" id="Phobius"/>
    </source>
</evidence>
<accession>A0A6L9XTC8</accession>
<sequence>MSISHRSRDFLSWRRARRPGAQDVGGYDRKREDRRSKIIGVGIWALVGFAVLVTIVASQAHAY</sequence>
<keyword evidence="1" id="KW-1133">Transmembrane helix</keyword>
<dbReference type="AlphaFoldDB" id="A0A6L9XTC8"/>
<name>A0A6L9XTC8_9MICO</name>
<proteinExistence type="predicted"/>
<keyword evidence="1" id="KW-0812">Transmembrane</keyword>
<evidence type="ECO:0000313" key="2">
    <source>
        <dbReference type="EMBL" id="NEN04660.1"/>
    </source>
</evidence>
<gene>
    <name evidence="2" type="ORF">G3T36_02135</name>
</gene>
<organism evidence="2 3">
    <name type="scientific">Leifsonia tongyongensis</name>
    <dbReference type="NCBI Taxonomy" id="1268043"/>
    <lineage>
        <taxon>Bacteria</taxon>
        <taxon>Bacillati</taxon>
        <taxon>Actinomycetota</taxon>
        <taxon>Actinomycetes</taxon>
        <taxon>Micrococcales</taxon>
        <taxon>Microbacteriaceae</taxon>
        <taxon>Leifsonia</taxon>
    </lineage>
</organism>
<keyword evidence="3" id="KW-1185">Reference proteome</keyword>
<comment type="caution">
    <text evidence="2">The sequence shown here is derived from an EMBL/GenBank/DDBJ whole genome shotgun (WGS) entry which is preliminary data.</text>
</comment>